<keyword evidence="2" id="KW-1185">Reference proteome</keyword>
<dbReference type="KEGG" id="ifn:GM661_11505"/>
<name>A0A8A7KI68_9FIRM</name>
<sequence length="344" mass="38948">MGKQGGSVLVLSMVLMLTLIVLAAGMAVTINNEIHISRYEENMLQADYYAESAVEYASYLLADDSKWDDNELINEEKAKIVNLLNGLDIEKLSRNISGDEYIIDSVIKYNSVSRKLSVTYKIIFDDVYNNAIANYSNIHFNGNEKGEINGNIKTAGKIEDVQAGSDMVFNGEWIEGQDPEFIPDYNDFFTTDYTDLVFDQNSQNTLNFNQEIKDIDYGVVFDKELTILGEGILVVKGHLTFKKHTKINKNSDDFFIIICSDNVLFEESAKLEGNFLLYAEGHIHFKEQVDMKGTIISRDTIQVNNKFELTQDRGYLDVFSKMGILIPGTGSNACTRKITDWQEF</sequence>
<organism evidence="1 2">
    <name type="scientific">Iocasia fonsfrigidae</name>
    <dbReference type="NCBI Taxonomy" id="2682810"/>
    <lineage>
        <taxon>Bacteria</taxon>
        <taxon>Bacillati</taxon>
        <taxon>Bacillota</taxon>
        <taxon>Clostridia</taxon>
        <taxon>Halanaerobiales</taxon>
        <taxon>Halanaerobiaceae</taxon>
        <taxon>Iocasia</taxon>
    </lineage>
</organism>
<gene>
    <name evidence="1" type="ORF">GM661_11505</name>
</gene>
<evidence type="ECO:0008006" key="3">
    <source>
        <dbReference type="Google" id="ProtNLM"/>
    </source>
</evidence>
<accession>A0A8A7KI68</accession>
<dbReference type="RefSeq" id="WP_230866965.1">
    <property type="nucleotide sequence ID" value="NZ_CP046640.1"/>
</dbReference>
<evidence type="ECO:0000313" key="2">
    <source>
        <dbReference type="Proteomes" id="UP000665020"/>
    </source>
</evidence>
<evidence type="ECO:0000313" key="1">
    <source>
        <dbReference type="EMBL" id="QTL98547.1"/>
    </source>
</evidence>
<dbReference type="EMBL" id="CP046640">
    <property type="protein sequence ID" value="QTL98547.1"/>
    <property type="molecule type" value="Genomic_DNA"/>
</dbReference>
<dbReference type="AlphaFoldDB" id="A0A8A7KI68"/>
<protein>
    <recommendedName>
        <fullName evidence="3">Type 4 fimbrial biogenesis protein PilX N-terminal domain-containing protein</fullName>
    </recommendedName>
</protein>
<reference evidence="1" key="1">
    <citation type="submission" date="2019-12" db="EMBL/GenBank/DDBJ databases">
        <authorList>
            <person name="zhang j."/>
            <person name="sun C.M."/>
        </authorList>
    </citation>
    <scope>NUCLEOTIDE SEQUENCE</scope>
    <source>
        <strain evidence="1">NS-1</strain>
    </source>
</reference>
<proteinExistence type="predicted"/>
<dbReference type="Proteomes" id="UP000665020">
    <property type="component" value="Chromosome"/>
</dbReference>